<evidence type="ECO:0000313" key="2">
    <source>
        <dbReference type="EMBL" id="RDI55907.1"/>
    </source>
</evidence>
<accession>A0A370HF97</accession>
<dbReference type="RefSeq" id="WP_068016807.1">
    <property type="nucleotide sequence ID" value="NZ_QQAZ01000001.1"/>
</dbReference>
<gene>
    <name evidence="2" type="ORF">DFR68_101744</name>
</gene>
<dbReference type="OrthoDB" id="4550491at2"/>
<protein>
    <submittedName>
        <fullName evidence="2">Uncharacterized protein</fullName>
    </submittedName>
</protein>
<dbReference type="Proteomes" id="UP000255355">
    <property type="component" value="Unassembled WGS sequence"/>
</dbReference>
<organism evidence="2 3">
    <name type="scientific">Nocardia mexicana</name>
    <dbReference type="NCBI Taxonomy" id="279262"/>
    <lineage>
        <taxon>Bacteria</taxon>
        <taxon>Bacillati</taxon>
        <taxon>Actinomycetota</taxon>
        <taxon>Actinomycetes</taxon>
        <taxon>Mycobacteriales</taxon>
        <taxon>Nocardiaceae</taxon>
        <taxon>Nocardia</taxon>
    </lineage>
</organism>
<keyword evidence="3" id="KW-1185">Reference proteome</keyword>
<dbReference type="AlphaFoldDB" id="A0A370HF97"/>
<dbReference type="EMBL" id="QQAZ01000001">
    <property type="protein sequence ID" value="RDI55907.1"/>
    <property type="molecule type" value="Genomic_DNA"/>
</dbReference>
<dbReference type="STRING" id="1210089.GCA_001613165_01971"/>
<comment type="caution">
    <text evidence="2">The sequence shown here is derived from an EMBL/GenBank/DDBJ whole genome shotgun (WGS) entry which is preliminary data.</text>
</comment>
<reference evidence="2 3" key="1">
    <citation type="submission" date="2018-07" db="EMBL/GenBank/DDBJ databases">
        <title>Genomic Encyclopedia of Type Strains, Phase IV (KMG-IV): sequencing the most valuable type-strain genomes for metagenomic binning, comparative biology and taxonomic classification.</title>
        <authorList>
            <person name="Goeker M."/>
        </authorList>
    </citation>
    <scope>NUCLEOTIDE SEQUENCE [LARGE SCALE GENOMIC DNA]</scope>
    <source>
        <strain evidence="2 3">DSM 44952</strain>
    </source>
</reference>
<feature type="region of interest" description="Disordered" evidence="1">
    <location>
        <begin position="174"/>
        <end position="205"/>
    </location>
</feature>
<name>A0A370HF97_9NOCA</name>
<evidence type="ECO:0000313" key="3">
    <source>
        <dbReference type="Proteomes" id="UP000255355"/>
    </source>
</evidence>
<sequence length="205" mass="23254">MPENNATTSTDRPAYHIFYGADPERPLAFTVPPVEATPDQPLPDTGSFLRVCAGMEEPSTVMLRTARELVGIWRHVHDERPKDTAKINEQLNLYVWFIDREAGGHTKGIVYQRDAPLSPSTYGQWVAWLVWKYLLYALRQNDAEHHERDAAELGWCIESFNELVVAVREGRLRLPEEQGPEGDGTEFPPRRVWPDAGLQSSGTDQ</sequence>
<evidence type="ECO:0000256" key="1">
    <source>
        <dbReference type="SAM" id="MobiDB-lite"/>
    </source>
</evidence>
<proteinExistence type="predicted"/>